<reference evidence="1 2" key="1">
    <citation type="submission" date="2018-07" db="EMBL/GenBank/DDBJ databases">
        <title>Mechanisms of high-level aminoglycoside resistance among Gram-negative pathogens in Brazil.</title>
        <authorList>
            <person name="Ballaben A.S."/>
            <person name="Darini A.L.C."/>
            <person name="Doi Y."/>
        </authorList>
    </citation>
    <scope>NUCLEOTIDE SEQUENCE [LARGE SCALE GENOMIC DNA]</scope>
    <source>
        <strain evidence="1 2">B2-305</strain>
    </source>
</reference>
<evidence type="ECO:0000313" key="2">
    <source>
        <dbReference type="Proteomes" id="UP000253594"/>
    </source>
</evidence>
<evidence type="ECO:0008006" key="3">
    <source>
        <dbReference type="Google" id="ProtNLM"/>
    </source>
</evidence>
<protein>
    <recommendedName>
        <fullName evidence="3">Hemagglutinin</fullName>
    </recommendedName>
</protein>
<sequence length="193" mass="19134">KDGELAISLGGALDNHGQGALVSKGAQRIDAASLDNAQGIVSGESDVTLSIAGKLDNGQGGLVSAQRALSFERDDTLLNNAGGRINGGSLLLKGASLDNSDGQLISQGRLDAILGGALVNTGAARLASGGDLLLRSASVDNRGGKLVSQGLLEISAGSLDNSASGTLASQAGMSLRLGGGALRNQQDGLIFSQ</sequence>
<accession>A0A367LZG2</accession>
<comment type="caution">
    <text evidence="1">The sequence shown here is derived from an EMBL/GenBank/DDBJ whole genome shotgun (WGS) entry which is preliminary data.</text>
</comment>
<dbReference type="AlphaFoldDB" id="A0A367LZG2"/>
<feature type="non-terminal residue" evidence="1">
    <location>
        <position position="1"/>
    </location>
</feature>
<gene>
    <name evidence="1" type="ORF">DT376_34435</name>
</gene>
<name>A0A367LZG2_PSEAI</name>
<dbReference type="NCBIfam" id="TIGR01731">
    <property type="entry name" value="fil_hemag_20aa"/>
    <property type="match status" value="5"/>
</dbReference>
<evidence type="ECO:0000313" key="1">
    <source>
        <dbReference type="EMBL" id="RCI70462.1"/>
    </source>
</evidence>
<dbReference type="Proteomes" id="UP000253594">
    <property type="component" value="Unassembled WGS sequence"/>
</dbReference>
<proteinExistence type="predicted"/>
<feature type="non-terminal residue" evidence="1">
    <location>
        <position position="193"/>
    </location>
</feature>
<dbReference type="EMBL" id="QORE01002097">
    <property type="protein sequence ID" value="RCI70462.1"/>
    <property type="molecule type" value="Genomic_DNA"/>
</dbReference>
<dbReference type="InterPro" id="IPR008619">
    <property type="entry name" value="Filamentous_hemagglutn_rpt"/>
</dbReference>
<dbReference type="Pfam" id="PF05594">
    <property type="entry name" value="Fil_haemagg"/>
    <property type="match status" value="2"/>
</dbReference>
<organism evidence="1 2">
    <name type="scientific">Pseudomonas aeruginosa</name>
    <dbReference type="NCBI Taxonomy" id="287"/>
    <lineage>
        <taxon>Bacteria</taxon>
        <taxon>Pseudomonadati</taxon>
        <taxon>Pseudomonadota</taxon>
        <taxon>Gammaproteobacteria</taxon>
        <taxon>Pseudomonadales</taxon>
        <taxon>Pseudomonadaceae</taxon>
        <taxon>Pseudomonas</taxon>
    </lineage>
</organism>
<dbReference type="InterPro" id="IPR010069">
    <property type="entry name" value="CdiA_FHA1_rpt"/>
</dbReference>